<dbReference type="Proteomes" id="UP001501222">
    <property type="component" value="Unassembled WGS sequence"/>
</dbReference>
<sequence length="501" mass="52291">MQDIGLAVVDTIVGTTLAGLGLAAASKRPRATGLLMTATAIAWFAGNLGGLALFLHRGPLVHLLLSYPRGWPRRWPTRVVIALAYVDALVSPVGRANGVTVALASVVIGAALIEYGKAPHRERRARGLAAAATVGIMLVLGVGAGARLIGSSIDTTVLWAYELVVGAAAVVLFVGIRPAHAAITGLVVDLGEPERAGVLADKLGQALGDPSLVLGYWLPETGGYVDEAGRPVALPDGDPTRVQTPLVADGQHIGVLVHDAAVLDDPQLVESVVSLARMAATNVRLQAEVRARVGEVEAARRRIVEAADAERRRLEGLLQKGAMQRLSEVSGLLTADDPAELRAHLDSSQVLLREFARGIHPRVLTESGLAVALAELAGTCLTPVELEVMTARLPAAVEATAYFVCSEALANIGKYAQAGRARIEVALTDGEVVVKVTDDGVGGADPARGTGLRGLTDRVHALGGTFQVESRPGAGTRLTVQMPSADPPPRLDQEGRRSRTE</sequence>
<keyword evidence="10" id="KW-1185">Reference proteome</keyword>
<feature type="region of interest" description="Disordered" evidence="6">
    <location>
        <begin position="470"/>
        <end position="501"/>
    </location>
</feature>
<keyword evidence="7" id="KW-1133">Transmembrane helix</keyword>
<dbReference type="PANTHER" id="PTHR24421:SF10">
    <property type="entry name" value="NITRATE_NITRITE SENSOR PROTEIN NARQ"/>
    <property type="match status" value="1"/>
</dbReference>
<accession>A0ABP6XFE9</accession>
<evidence type="ECO:0000256" key="6">
    <source>
        <dbReference type="SAM" id="MobiDB-lite"/>
    </source>
</evidence>
<dbReference type="EMBL" id="BAABAA010000004">
    <property type="protein sequence ID" value="GAA3563759.1"/>
    <property type="molecule type" value="Genomic_DNA"/>
</dbReference>
<evidence type="ECO:0000256" key="3">
    <source>
        <dbReference type="ARBA" id="ARBA00022679"/>
    </source>
</evidence>
<dbReference type="SMART" id="SM00387">
    <property type="entry name" value="HATPase_c"/>
    <property type="match status" value="1"/>
</dbReference>
<keyword evidence="5" id="KW-0902">Two-component regulatory system</keyword>
<evidence type="ECO:0000256" key="1">
    <source>
        <dbReference type="ARBA" id="ARBA00000085"/>
    </source>
</evidence>
<feature type="transmembrane region" description="Helical" evidence="7">
    <location>
        <begin position="31"/>
        <end position="55"/>
    </location>
</feature>
<dbReference type="InterPro" id="IPR003594">
    <property type="entry name" value="HATPase_dom"/>
</dbReference>
<feature type="transmembrane region" description="Helical" evidence="7">
    <location>
        <begin position="128"/>
        <end position="150"/>
    </location>
</feature>
<evidence type="ECO:0000256" key="4">
    <source>
        <dbReference type="ARBA" id="ARBA00022777"/>
    </source>
</evidence>
<feature type="domain" description="Histidine kinase/HSP90-like ATPase" evidence="8">
    <location>
        <begin position="396"/>
        <end position="486"/>
    </location>
</feature>
<name>A0ABP6XFE9_9ACTN</name>
<protein>
    <recommendedName>
        <fullName evidence="2">histidine kinase</fullName>
        <ecNumber evidence="2">2.7.13.3</ecNumber>
    </recommendedName>
</protein>
<gene>
    <name evidence="9" type="ORF">GCM10022235_35310</name>
</gene>
<dbReference type="Gene3D" id="3.30.565.10">
    <property type="entry name" value="Histidine kinase-like ATPase, C-terminal domain"/>
    <property type="match status" value="1"/>
</dbReference>
<evidence type="ECO:0000256" key="7">
    <source>
        <dbReference type="SAM" id="Phobius"/>
    </source>
</evidence>
<keyword evidence="3" id="KW-0808">Transferase</keyword>
<keyword evidence="4 9" id="KW-0418">Kinase</keyword>
<dbReference type="EC" id="2.7.13.3" evidence="2"/>
<evidence type="ECO:0000256" key="2">
    <source>
        <dbReference type="ARBA" id="ARBA00012438"/>
    </source>
</evidence>
<dbReference type="Pfam" id="PF02518">
    <property type="entry name" value="HATPase_c"/>
    <property type="match status" value="1"/>
</dbReference>
<dbReference type="RefSeq" id="WP_344841708.1">
    <property type="nucleotide sequence ID" value="NZ_BAABAA010000004.1"/>
</dbReference>
<dbReference type="SUPFAM" id="SSF55874">
    <property type="entry name" value="ATPase domain of HSP90 chaperone/DNA topoisomerase II/histidine kinase"/>
    <property type="match status" value="1"/>
</dbReference>
<dbReference type="CDD" id="cd16917">
    <property type="entry name" value="HATPase_UhpB-NarQ-NarX-like"/>
    <property type="match status" value="1"/>
</dbReference>
<keyword evidence="7" id="KW-0812">Transmembrane</keyword>
<dbReference type="InterPro" id="IPR036890">
    <property type="entry name" value="HATPase_C_sf"/>
</dbReference>
<organism evidence="9 10">
    <name type="scientific">Kribbella ginsengisoli</name>
    <dbReference type="NCBI Taxonomy" id="363865"/>
    <lineage>
        <taxon>Bacteria</taxon>
        <taxon>Bacillati</taxon>
        <taxon>Actinomycetota</taxon>
        <taxon>Actinomycetes</taxon>
        <taxon>Propionibacteriales</taxon>
        <taxon>Kribbellaceae</taxon>
        <taxon>Kribbella</taxon>
    </lineage>
</organism>
<feature type="transmembrane region" description="Helical" evidence="7">
    <location>
        <begin position="156"/>
        <end position="176"/>
    </location>
</feature>
<evidence type="ECO:0000313" key="10">
    <source>
        <dbReference type="Proteomes" id="UP001501222"/>
    </source>
</evidence>
<dbReference type="PANTHER" id="PTHR24421">
    <property type="entry name" value="NITRATE/NITRITE SENSOR PROTEIN NARX-RELATED"/>
    <property type="match status" value="1"/>
</dbReference>
<evidence type="ECO:0000256" key="5">
    <source>
        <dbReference type="ARBA" id="ARBA00023012"/>
    </source>
</evidence>
<comment type="caution">
    <text evidence="9">The sequence shown here is derived from an EMBL/GenBank/DDBJ whole genome shotgun (WGS) entry which is preliminary data.</text>
</comment>
<evidence type="ECO:0000259" key="8">
    <source>
        <dbReference type="SMART" id="SM00387"/>
    </source>
</evidence>
<feature type="transmembrane region" description="Helical" evidence="7">
    <location>
        <begin position="99"/>
        <end position="116"/>
    </location>
</feature>
<feature type="transmembrane region" description="Helical" evidence="7">
    <location>
        <begin position="7"/>
        <end position="25"/>
    </location>
</feature>
<comment type="catalytic activity">
    <reaction evidence="1">
        <text>ATP + protein L-histidine = ADP + protein N-phospho-L-histidine.</text>
        <dbReference type="EC" id="2.7.13.3"/>
    </reaction>
</comment>
<dbReference type="GO" id="GO:0016301">
    <property type="term" value="F:kinase activity"/>
    <property type="evidence" value="ECO:0007669"/>
    <property type="project" value="UniProtKB-KW"/>
</dbReference>
<feature type="compositionally biased region" description="Basic and acidic residues" evidence="6">
    <location>
        <begin position="489"/>
        <end position="501"/>
    </location>
</feature>
<keyword evidence="7" id="KW-0472">Membrane</keyword>
<evidence type="ECO:0000313" key="9">
    <source>
        <dbReference type="EMBL" id="GAA3563759.1"/>
    </source>
</evidence>
<dbReference type="InterPro" id="IPR050482">
    <property type="entry name" value="Sensor_HK_TwoCompSys"/>
</dbReference>
<reference evidence="10" key="1">
    <citation type="journal article" date="2019" name="Int. J. Syst. Evol. Microbiol.">
        <title>The Global Catalogue of Microorganisms (GCM) 10K type strain sequencing project: providing services to taxonomists for standard genome sequencing and annotation.</title>
        <authorList>
            <consortium name="The Broad Institute Genomics Platform"/>
            <consortium name="The Broad Institute Genome Sequencing Center for Infectious Disease"/>
            <person name="Wu L."/>
            <person name="Ma J."/>
        </authorList>
    </citation>
    <scope>NUCLEOTIDE SEQUENCE [LARGE SCALE GENOMIC DNA]</scope>
    <source>
        <strain evidence="10">JCM 16928</strain>
    </source>
</reference>
<proteinExistence type="predicted"/>